<keyword evidence="2" id="KW-1185">Reference proteome</keyword>
<proteinExistence type="predicted"/>
<reference evidence="1" key="1">
    <citation type="journal article" date="2023" name="Insect Mol. Biol.">
        <title>Genome sequencing provides insights into the evolution of gene families encoding plant cell wall-degrading enzymes in longhorned beetles.</title>
        <authorList>
            <person name="Shin N.R."/>
            <person name="Okamura Y."/>
            <person name="Kirsch R."/>
            <person name="Pauchet Y."/>
        </authorList>
    </citation>
    <scope>NUCLEOTIDE SEQUENCE</scope>
    <source>
        <strain evidence="1">MMC_N1</strain>
    </source>
</reference>
<comment type="caution">
    <text evidence="1">The sequence shown here is derived from an EMBL/GenBank/DDBJ whole genome shotgun (WGS) entry which is preliminary data.</text>
</comment>
<evidence type="ECO:0000313" key="2">
    <source>
        <dbReference type="Proteomes" id="UP001162164"/>
    </source>
</evidence>
<dbReference type="Proteomes" id="UP001162164">
    <property type="component" value="Unassembled WGS sequence"/>
</dbReference>
<protein>
    <submittedName>
        <fullName evidence="1">Uncharacterized protein</fullName>
    </submittedName>
</protein>
<gene>
    <name evidence="1" type="ORF">NQ317_004965</name>
</gene>
<dbReference type="EMBL" id="JAPWTJ010000028">
    <property type="protein sequence ID" value="KAJ8984704.1"/>
    <property type="molecule type" value="Genomic_DNA"/>
</dbReference>
<sequence>MCISITKRASKVRFAPFYSVNSVMLSTRFLKRIVPKSSHIQRIGRRHKTWYPDAEWFAQFEGPVMYPDELTSRFKRQSYNAKKPPER</sequence>
<name>A0ABQ9K3G2_9CUCU</name>
<organism evidence="1 2">
    <name type="scientific">Molorchus minor</name>
    <dbReference type="NCBI Taxonomy" id="1323400"/>
    <lineage>
        <taxon>Eukaryota</taxon>
        <taxon>Metazoa</taxon>
        <taxon>Ecdysozoa</taxon>
        <taxon>Arthropoda</taxon>
        <taxon>Hexapoda</taxon>
        <taxon>Insecta</taxon>
        <taxon>Pterygota</taxon>
        <taxon>Neoptera</taxon>
        <taxon>Endopterygota</taxon>
        <taxon>Coleoptera</taxon>
        <taxon>Polyphaga</taxon>
        <taxon>Cucujiformia</taxon>
        <taxon>Chrysomeloidea</taxon>
        <taxon>Cerambycidae</taxon>
        <taxon>Lamiinae</taxon>
        <taxon>Monochamini</taxon>
        <taxon>Molorchus</taxon>
    </lineage>
</organism>
<accession>A0ABQ9K3G2</accession>
<evidence type="ECO:0000313" key="1">
    <source>
        <dbReference type="EMBL" id="KAJ8984704.1"/>
    </source>
</evidence>